<dbReference type="EMBL" id="QGLP01000005">
    <property type="protein sequence ID" value="PXZ04316.1"/>
    <property type="molecule type" value="Genomic_DNA"/>
</dbReference>
<dbReference type="AlphaFoldDB" id="A0A2V4E0D5"/>
<proteinExistence type="predicted"/>
<dbReference type="RefSeq" id="WP_110423633.1">
    <property type="nucleotide sequence ID" value="NZ_QGLP01000005.1"/>
</dbReference>
<organism evidence="1 2">
    <name type="scientific">Gilliamella apicola</name>
    <dbReference type="NCBI Taxonomy" id="1196095"/>
    <lineage>
        <taxon>Bacteria</taxon>
        <taxon>Pseudomonadati</taxon>
        <taxon>Pseudomonadota</taxon>
        <taxon>Gammaproteobacteria</taxon>
        <taxon>Orbales</taxon>
        <taxon>Orbaceae</taxon>
        <taxon>Gilliamella</taxon>
    </lineage>
</organism>
<sequence length="125" mass="14789">MDNLIESINEILLRFKEFQKKYLNEQSLATDGYRLEVLKNLSQKEIDKINYNEKHIFDDFVSNYAHQINNLKNDDTIKNCISGLAKIYFNNGKEFDMALLEKMVLVEEIIIKKRGTVNIYKIKDH</sequence>
<evidence type="ECO:0000313" key="2">
    <source>
        <dbReference type="Proteomes" id="UP000247483"/>
    </source>
</evidence>
<accession>A0A2V4E0D5</accession>
<reference evidence="1 2" key="1">
    <citation type="submission" date="2018-05" db="EMBL/GenBank/DDBJ databases">
        <title>Reference genomes for bee gut microbiota database.</title>
        <authorList>
            <person name="Ellegaard K.M."/>
        </authorList>
    </citation>
    <scope>NUCLEOTIDE SEQUENCE [LARGE SCALE GENOMIC DNA]</scope>
    <source>
        <strain evidence="1 2">ESL0177</strain>
    </source>
</reference>
<evidence type="ECO:0000313" key="1">
    <source>
        <dbReference type="EMBL" id="PXZ04316.1"/>
    </source>
</evidence>
<name>A0A2V4E0D5_9GAMM</name>
<dbReference type="Proteomes" id="UP000247483">
    <property type="component" value="Unassembled WGS sequence"/>
</dbReference>
<protein>
    <submittedName>
        <fullName evidence="1">Uncharacterized protein</fullName>
    </submittedName>
</protein>
<gene>
    <name evidence="1" type="ORF">DKK79_08125</name>
</gene>
<comment type="caution">
    <text evidence="1">The sequence shown here is derived from an EMBL/GenBank/DDBJ whole genome shotgun (WGS) entry which is preliminary data.</text>
</comment>